<dbReference type="InterPro" id="IPR002160">
    <property type="entry name" value="Prot_inh_Kunz-lg"/>
</dbReference>
<dbReference type="PANTHER" id="PTHR33107">
    <property type="entry name" value="KUNITZ TRYPSIN INHIBITOR 2"/>
    <property type="match status" value="1"/>
</dbReference>
<gene>
    <name evidence="4" type="ORF">F3Y22_tig00110831pilonHSYRG00830</name>
</gene>
<dbReference type="SUPFAM" id="SSF50386">
    <property type="entry name" value="STI-like"/>
    <property type="match status" value="1"/>
</dbReference>
<dbReference type="Proteomes" id="UP000436088">
    <property type="component" value="Unassembled WGS sequence"/>
</dbReference>
<evidence type="ECO:0000256" key="1">
    <source>
        <dbReference type="ARBA" id="ARBA00005440"/>
    </source>
</evidence>
<evidence type="ECO:0000313" key="4">
    <source>
        <dbReference type="EMBL" id="KAE8692807.1"/>
    </source>
</evidence>
<feature type="signal peptide" evidence="3">
    <location>
        <begin position="1"/>
        <end position="20"/>
    </location>
</feature>
<evidence type="ECO:0000313" key="5">
    <source>
        <dbReference type="Proteomes" id="UP000436088"/>
    </source>
</evidence>
<evidence type="ECO:0000256" key="3">
    <source>
        <dbReference type="SAM" id="SignalP"/>
    </source>
</evidence>
<dbReference type="Pfam" id="PF00197">
    <property type="entry name" value="Kunitz_legume"/>
    <property type="match status" value="1"/>
</dbReference>
<keyword evidence="2" id="KW-1015">Disulfide bond</keyword>
<organism evidence="4 5">
    <name type="scientific">Hibiscus syriacus</name>
    <name type="common">Rose of Sharon</name>
    <dbReference type="NCBI Taxonomy" id="106335"/>
    <lineage>
        <taxon>Eukaryota</taxon>
        <taxon>Viridiplantae</taxon>
        <taxon>Streptophyta</taxon>
        <taxon>Embryophyta</taxon>
        <taxon>Tracheophyta</taxon>
        <taxon>Spermatophyta</taxon>
        <taxon>Magnoliopsida</taxon>
        <taxon>eudicotyledons</taxon>
        <taxon>Gunneridae</taxon>
        <taxon>Pentapetalae</taxon>
        <taxon>rosids</taxon>
        <taxon>malvids</taxon>
        <taxon>Malvales</taxon>
        <taxon>Malvaceae</taxon>
        <taxon>Malvoideae</taxon>
        <taxon>Hibiscus</taxon>
    </lineage>
</organism>
<comment type="similarity">
    <text evidence="1">Belongs to the protease inhibitor I3 (leguminous Kunitz-type inhibitor) family.</text>
</comment>
<sequence length="199" mass="21714">MKATLFSALTFLLFSSTIAADQPDAVLDVSGQELRTGTDYYVLPVIRGRGGGLTLGSATNADPNTGCPLVVVQEQLEVSSGLPLYFSPVNVEQQGGIVRVSTDFNVIFNASSICVQSTQWVLAFDESLQKFVVATSGRETLNNRFKIERFEDDYKLAFCPGVCDTCRPVCGDLGVFIDDDGIRRLVLADEPLKVMFRRA</sequence>
<dbReference type="EMBL" id="VEPZ02001131">
    <property type="protein sequence ID" value="KAE8692807.1"/>
    <property type="molecule type" value="Genomic_DNA"/>
</dbReference>
<dbReference type="Gene3D" id="2.80.10.50">
    <property type="match status" value="1"/>
</dbReference>
<name>A0A6A2ZMW2_HIBSY</name>
<keyword evidence="4" id="KW-0646">Protease inhibitor</keyword>
<dbReference type="SMART" id="SM00452">
    <property type="entry name" value="STI"/>
    <property type="match status" value="1"/>
</dbReference>
<protein>
    <submittedName>
        <fullName evidence="4">Kunitz family trypsin and protease inhibitor protein</fullName>
    </submittedName>
</protein>
<reference evidence="4" key="1">
    <citation type="submission" date="2019-09" db="EMBL/GenBank/DDBJ databases">
        <title>Draft genome information of white flower Hibiscus syriacus.</title>
        <authorList>
            <person name="Kim Y.-M."/>
        </authorList>
    </citation>
    <scope>NUCLEOTIDE SEQUENCE [LARGE SCALE GENOMIC DNA]</scope>
    <source>
        <strain evidence="4">YM2019G1</strain>
    </source>
</reference>
<keyword evidence="5" id="KW-1185">Reference proteome</keyword>
<feature type="chain" id="PRO_5025417878" evidence="3">
    <location>
        <begin position="21"/>
        <end position="199"/>
    </location>
</feature>
<comment type="caution">
    <text evidence="4">The sequence shown here is derived from an EMBL/GenBank/DDBJ whole genome shotgun (WGS) entry which is preliminary data.</text>
</comment>
<dbReference type="PANTHER" id="PTHR33107:SF81">
    <property type="entry name" value="TRYPSIN INHIBITOR A"/>
    <property type="match status" value="1"/>
</dbReference>
<dbReference type="AlphaFoldDB" id="A0A6A2ZMW2"/>
<dbReference type="InterPro" id="IPR011065">
    <property type="entry name" value="Kunitz_inhibitor_STI-like_sf"/>
</dbReference>
<evidence type="ECO:0000256" key="2">
    <source>
        <dbReference type="ARBA" id="ARBA00023157"/>
    </source>
</evidence>
<dbReference type="GO" id="GO:0004866">
    <property type="term" value="F:endopeptidase inhibitor activity"/>
    <property type="evidence" value="ECO:0007669"/>
    <property type="project" value="InterPro"/>
</dbReference>
<dbReference type="PRINTS" id="PR00291">
    <property type="entry name" value="KUNITZINHBTR"/>
</dbReference>
<dbReference type="CDD" id="cd23375">
    <property type="entry name" value="beta-trefoil_STI_VvMLP-like"/>
    <property type="match status" value="1"/>
</dbReference>
<proteinExistence type="inferred from homology"/>
<dbReference type="OrthoDB" id="1872570at2759"/>
<accession>A0A6A2ZMW2</accession>
<keyword evidence="3" id="KW-0732">Signal</keyword>